<gene>
    <name evidence="1" type="ORF">AK812_SmicGene44312</name>
</gene>
<dbReference type="OrthoDB" id="189514at2759"/>
<evidence type="ECO:0008006" key="3">
    <source>
        <dbReference type="Google" id="ProtNLM"/>
    </source>
</evidence>
<dbReference type="EMBL" id="LSRX01002252">
    <property type="protein sequence ID" value="OLP75831.1"/>
    <property type="molecule type" value="Genomic_DNA"/>
</dbReference>
<dbReference type="OMA" id="VLINGAH"/>
<sequence length="237" mass="26583">MIVDATGYIINSGETMESLSYTAKKVLNFFREKSVFGGVLINGAHLSELPELSSSEQQRLRSGRRVQRQTREGPKGQGLVAFDVRAPASVVLERLADFANYPSMIPVVRKAVVHLSHVADDGTLTAHCSYRISRFYLGVSIVHSVSRDEGLVRFDLDPTVSAMMLQEVTGFWYVEALDAQGACRVWLKVDLHAANWLPHWLIDYASKRALTRATSWLKPNVEQLWSEMQSSEEDPET</sequence>
<proteinExistence type="predicted"/>
<protein>
    <recommendedName>
        <fullName evidence="3">Coenzyme Q-binding protein COQ10 START domain-containing protein</fullName>
    </recommendedName>
</protein>
<dbReference type="Gene3D" id="3.30.530.20">
    <property type="match status" value="1"/>
</dbReference>
<evidence type="ECO:0000313" key="1">
    <source>
        <dbReference type="EMBL" id="OLP75831.1"/>
    </source>
</evidence>
<evidence type="ECO:0000313" key="2">
    <source>
        <dbReference type="Proteomes" id="UP000186817"/>
    </source>
</evidence>
<organism evidence="1 2">
    <name type="scientific">Symbiodinium microadriaticum</name>
    <name type="common">Dinoflagellate</name>
    <name type="synonym">Zooxanthella microadriatica</name>
    <dbReference type="NCBI Taxonomy" id="2951"/>
    <lineage>
        <taxon>Eukaryota</taxon>
        <taxon>Sar</taxon>
        <taxon>Alveolata</taxon>
        <taxon>Dinophyceae</taxon>
        <taxon>Suessiales</taxon>
        <taxon>Symbiodiniaceae</taxon>
        <taxon>Symbiodinium</taxon>
    </lineage>
</organism>
<reference evidence="1 2" key="1">
    <citation type="submission" date="2016-02" db="EMBL/GenBank/DDBJ databases">
        <title>Genome analysis of coral dinoflagellate symbionts highlights evolutionary adaptations to a symbiotic lifestyle.</title>
        <authorList>
            <person name="Aranda M."/>
            <person name="Li Y."/>
            <person name="Liew Y.J."/>
            <person name="Baumgarten S."/>
            <person name="Simakov O."/>
            <person name="Wilson M."/>
            <person name="Piel J."/>
            <person name="Ashoor H."/>
            <person name="Bougouffa S."/>
            <person name="Bajic V.B."/>
            <person name="Ryu T."/>
            <person name="Ravasi T."/>
            <person name="Bayer T."/>
            <person name="Micklem G."/>
            <person name="Kim H."/>
            <person name="Bhak J."/>
            <person name="Lajeunesse T.C."/>
            <person name="Voolstra C.R."/>
        </authorList>
    </citation>
    <scope>NUCLEOTIDE SEQUENCE [LARGE SCALE GENOMIC DNA]</scope>
    <source>
        <strain evidence="1 2">CCMP2467</strain>
    </source>
</reference>
<dbReference type="AlphaFoldDB" id="A0A1Q9BYT2"/>
<accession>A0A1Q9BYT2</accession>
<dbReference type="Proteomes" id="UP000186817">
    <property type="component" value="Unassembled WGS sequence"/>
</dbReference>
<dbReference type="SUPFAM" id="SSF55961">
    <property type="entry name" value="Bet v1-like"/>
    <property type="match status" value="1"/>
</dbReference>
<dbReference type="InterPro" id="IPR023393">
    <property type="entry name" value="START-like_dom_sf"/>
</dbReference>
<name>A0A1Q9BYT2_SYMMI</name>
<comment type="caution">
    <text evidence="1">The sequence shown here is derived from an EMBL/GenBank/DDBJ whole genome shotgun (WGS) entry which is preliminary data.</text>
</comment>
<keyword evidence="2" id="KW-1185">Reference proteome</keyword>